<comment type="caution">
    <text evidence="2">The sequence shown here is derived from an EMBL/GenBank/DDBJ whole genome shotgun (WGS) entry which is preliminary data.</text>
</comment>
<organism evidence="2 3">
    <name type="scientific">Pseudoalteromonas luteoviolacea</name>
    <dbReference type="NCBI Taxonomy" id="43657"/>
    <lineage>
        <taxon>Bacteria</taxon>
        <taxon>Pseudomonadati</taxon>
        <taxon>Pseudomonadota</taxon>
        <taxon>Gammaproteobacteria</taxon>
        <taxon>Alteromonadales</taxon>
        <taxon>Pseudoalteromonadaceae</taxon>
        <taxon>Pseudoalteromonas</taxon>
    </lineage>
</organism>
<keyword evidence="1" id="KW-1133">Transmembrane helix</keyword>
<feature type="transmembrane region" description="Helical" evidence="1">
    <location>
        <begin position="7"/>
        <end position="32"/>
    </location>
</feature>
<proteinExistence type="predicted"/>
<protein>
    <submittedName>
        <fullName evidence="2">Uncharacterized protein</fullName>
    </submittedName>
</protein>
<dbReference type="Proteomes" id="UP000031327">
    <property type="component" value="Unassembled WGS sequence"/>
</dbReference>
<feature type="transmembrane region" description="Helical" evidence="1">
    <location>
        <begin position="38"/>
        <end position="61"/>
    </location>
</feature>
<name>A0A0C1MPQ4_9GAMM</name>
<dbReference type="RefSeq" id="WP_039609636.1">
    <property type="nucleotide sequence ID" value="NZ_JWIC01000006.1"/>
</dbReference>
<evidence type="ECO:0000313" key="3">
    <source>
        <dbReference type="Proteomes" id="UP000031327"/>
    </source>
</evidence>
<keyword evidence="1" id="KW-0812">Transmembrane</keyword>
<feature type="transmembrane region" description="Helical" evidence="1">
    <location>
        <begin position="110"/>
        <end position="138"/>
    </location>
</feature>
<gene>
    <name evidence="2" type="ORF">JF50_11565</name>
</gene>
<keyword evidence="1" id="KW-0472">Membrane</keyword>
<accession>A0A0C1MPQ4</accession>
<sequence length="140" mass="15209">MTIEPKFTTYIVSTVSGSWIALITSAIVVAVFKSEIVAALMPVLFFSLFIATGVSLVSSIIGYPSFRYLYKKLSLSAIPKLLLAGGISCLISVLGFALVFSYFISGGIYLGAIIQISLGILMFCILVVPFSVLVYWFIER</sequence>
<dbReference type="AlphaFoldDB" id="A0A0C1MPQ4"/>
<reference evidence="2 3" key="1">
    <citation type="submission" date="2014-12" db="EMBL/GenBank/DDBJ databases">
        <title>Draft Genome Sequence of Pseudoalteromonas luteoviolacea HI1.</title>
        <authorList>
            <person name="Asahina A.Y."/>
            <person name="Hadfield M.G."/>
        </authorList>
    </citation>
    <scope>NUCLEOTIDE SEQUENCE [LARGE SCALE GENOMIC DNA]</scope>
    <source>
        <strain evidence="2 3">HI1</strain>
    </source>
</reference>
<dbReference type="OrthoDB" id="6400522at2"/>
<feature type="transmembrane region" description="Helical" evidence="1">
    <location>
        <begin position="81"/>
        <end position="104"/>
    </location>
</feature>
<evidence type="ECO:0000313" key="2">
    <source>
        <dbReference type="EMBL" id="KID56568.1"/>
    </source>
</evidence>
<dbReference type="EMBL" id="JWIC01000006">
    <property type="protein sequence ID" value="KID56568.1"/>
    <property type="molecule type" value="Genomic_DNA"/>
</dbReference>
<evidence type="ECO:0000256" key="1">
    <source>
        <dbReference type="SAM" id="Phobius"/>
    </source>
</evidence>